<evidence type="ECO:0000313" key="2">
    <source>
        <dbReference type="EMBL" id="MFC0674736.1"/>
    </source>
</evidence>
<dbReference type="Gene3D" id="3.40.50.2000">
    <property type="entry name" value="Glycogen Phosphorylase B"/>
    <property type="match status" value="1"/>
</dbReference>
<evidence type="ECO:0000259" key="1">
    <source>
        <dbReference type="Pfam" id="PF04101"/>
    </source>
</evidence>
<keyword evidence="3" id="KW-1185">Reference proteome</keyword>
<proteinExistence type="predicted"/>
<dbReference type="EMBL" id="JBHLSV010000014">
    <property type="protein sequence ID" value="MFC0674736.1"/>
    <property type="molecule type" value="Genomic_DNA"/>
</dbReference>
<dbReference type="PANTHER" id="PTHR21015:SF28">
    <property type="entry name" value="SLL1722 PROTEIN"/>
    <property type="match status" value="1"/>
</dbReference>
<dbReference type="RefSeq" id="WP_376981105.1">
    <property type="nucleotide sequence ID" value="NZ_JBHLSV010000014.1"/>
</dbReference>
<dbReference type="SUPFAM" id="SSF53756">
    <property type="entry name" value="UDP-Glycosyltransferase/glycogen phosphorylase"/>
    <property type="match status" value="1"/>
</dbReference>
<feature type="domain" description="Glycosyl transferase family 28 C-terminal" evidence="1">
    <location>
        <begin position="249"/>
        <end position="346"/>
    </location>
</feature>
<reference evidence="2 3" key="1">
    <citation type="submission" date="2024-09" db="EMBL/GenBank/DDBJ databases">
        <authorList>
            <person name="Sun Q."/>
            <person name="Mori K."/>
        </authorList>
    </citation>
    <scope>NUCLEOTIDE SEQUENCE [LARGE SCALE GENOMIC DNA]</scope>
    <source>
        <strain evidence="2 3">CICC 10874</strain>
    </source>
</reference>
<protein>
    <submittedName>
        <fullName evidence="2">Glycosyltransferase family protein</fullName>
    </submittedName>
</protein>
<dbReference type="Proteomes" id="UP001589793">
    <property type="component" value="Unassembled WGS sequence"/>
</dbReference>
<sequence length="385" mass="41392">MTRSRIALYAHDTVGLGHTRRQLAIAAAISARREDVDLLLLAGNPEAARLPLPPRLDLVTLPTVTKDPTGRYVPRRQGGQLADVLALRRAILTAALTAFDPQLLLVDKVPAGLEGELLPALDAVGGRTRLVLGLREVLDSPAAVAREWRRDGTARLLENRYDEVWVYGDPAVYDPVREYGFSPRIAARTHQLGYLGTWPSDADRPHARPYVLCQLGGGADAAALALAFAAAPLPDGHDGILLAGPFLPEPARAQLHALASDRLIVHDFVDNAEEFLQGAAAVVSMGGFNSTVEILSSDVPALVVPRVVPRQEQLLRARALSRIGALDVLEPDALSPAQLSGWLAEAVRAEAPAVHRIARARIDLDGLPRVARRATDLIEEARHAA</sequence>
<name>A0ABV6RCM0_9MICO</name>
<comment type="caution">
    <text evidence="2">The sequence shown here is derived from an EMBL/GenBank/DDBJ whole genome shotgun (WGS) entry which is preliminary data.</text>
</comment>
<dbReference type="InterPro" id="IPR007235">
    <property type="entry name" value="Glyco_trans_28_C"/>
</dbReference>
<organism evidence="2 3">
    <name type="scientific">Brachybacterium hainanense</name>
    <dbReference type="NCBI Taxonomy" id="1541174"/>
    <lineage>
        <taxon>Bacteria</taxon>
        <taxon>Bacillati</taxon>
        <taxon>Actinomycetota</taxon>
        <taxon>Actinomycetes</taxon>
        <taxon>Micrococcales</taxon>
        <taxon>Dermabacteraceae</taxon>
        <taxon>Brachybacterium</taxon>
    </lineage>
</organism>
<gene>
    <name evidence="2" type="ORF">ACFFF6_12280</name>
</gene>
<dbReference type="PANTHER" id="PTHR21015">
    <property type="entry name" value="UDP-N-ACETYLGLUCOSAMINE--N-ACETYLMURAMYL-(PENTAPEPTIDE) PYROPHOSPHORYL-UNDECAPRENOL N-ACETYLGLUCOSAMINE TRANSFERASE 1"/>
    <property type="match status" value="1"/>
</dbReference>
<dbReference type="Pfam" id="PF04101">
    <property type="entry name" value="Glyco_tran_28_C"/>
    <property type="match status" value="1"/>
</dbReference>
<evidence type="ECO:0000313" key="3">
    <source>
        <dbReference type="Proteomes" id="UP001589793"/>
    </source>
</evidence>
<accession>A0ABV6RCM0</accession>